<organism evidence="1 2">
    <name type="scientific">Streptomyces massasporeus</name>
    <dbReference type="NCBI Taxonomy" id="67324"/>
    <lineage>
        <taxon>Bacteria</taxon>
        <taxon>Bacillati</taxon>
        <taxon>Actinomycetota</taxon>
        <taxon>Actinomycetes</taxon>
        <taxon>Kitasatosporales</taxon>
        <taxon>Streptomycetaceae</taxon>
        <taxon>Streptomyces</taxon>
    </lineage>
</organism>
<evidence type="ECO:0000313" key="1">
    <source>
        <dbReference type="EMBL" id="MFE9226184.1"/>
    </source>
</evidence>
<proteinExistence type="predicted"/>
<keyword evidence="2" id="KW-1185">Reference proteome</keyword>
<protein>
    <submittedName>
        <fullName evidence="1">Uncharacterized protein</fullName>
    </submittedName>
</protein>
<dbReference type="RefSeq" id="WP_358278689.1">
    <property type="nucleotide sequence ID" value="NZ_JBEYGJ010000003.1"/>
</dbReference>
<evidence type="ECO:0000313" key="2">
    <source>
        <dbReference type="Proteomes" id="UP001601288"/>
    </source>
</evidence>
<name>A0ABW6LCL1_9ACTN</name>
<comment type="caution">
    <text evidence="1">The sequence shown here is derived from an EMBL/GenBank/DDBJ whole genome shotgun (WGS) entry which is preliminary data.</text>
</comment>
<gene>
    <name evidence="1" type="ORF">ACFYM3_16395</name>
</gene>
<sequence length="144" mass="16123">MYQKPDLNTPLANLRTNTEAWKTSLARHSSEERKGKGLAWDVELMEERDDIAAKIVEDFGTIDAEMSKCRVIDSTAPSAWTIDRLTDEQIAACKADWPELGMFADDTVRRLADVVGIRMVRSMAQEAVRRAPGVLDDLKARASE</sequence>
<dbReference type="EMBL" id="JBIAFP010000008">
    <property type="protein sequence ID" value="MFE9226184.1"/>
    <property type="molecule type" value="Genomic_DNA"/>
</dbReference>
<accession>A0ABW6LCL1</accession>
<dbReference type="Proteomes" id="UP001601288">
    <property type="component" value="Unassembled WGS sequence"/>
</dbReference>
<reference evidence="1 2" key="1">
    <citation type="submission" date="2024-10" db="EMBL/GenBank/DDBJ databases">
        <title>The Natural Products Discovery Center: Release of the First 8490 Sequenced Strains for Exploring Actinobacteria Biosynthetic Diversity.</title>
        <authorList>
            <person name="Kalkreuter E."/>
            <person name="Kautsar S.A."/>
            <person name="Yang D."/>
            <person name="Bader C.D."/>
            <person name="Teijaro C.N."/>
            <person name="Fluegel L."/>
            <person name="Davis C.M."/>
            <person name="Simpson J.R."/>
            <person name="Lauterbach L."/>
            <person name="Steele A.D."/>
            <person name="Gui C."/>
            <person name="Meng S."/>
            <person name="Li G."/>
            <person name="Viehrig K."/>
            <person name="Ye F."/>
            <person name="Su P."/>
            <person name="Kiefer A.F."/>
            <person name="Nichols A."/>
            <person name="Cepeda A.J."/>
            <person name="Yan W."/>
            <person name="Fan B."/>
            <person name="Jiang Y."/>
            <person name="Adhikari A."/>
            <person name="Zheng C.-J."/>
            <person name="Schuster L."/>
            <person name="Cowan T.M."/>
            <person name="Smanski M.J."/>
            <person name="Chevrette M.G."/>
            <person name="De Carvalho L.P.S."/>
            <person name="Shen B."/>
        </authorList>
    </citation>
    <scope>NUCLEOTIDE SEQUENCE [LARGE SCALE GENOMIC DNA]</scope>
    <source>
        <strain evidence="1 2">NPDC007066</strain>
    </source>
</reference>